<feature type="transmembrane region" description="Helical" evidence="6">
    <location>
        <begin position="47"/>
        <end position="67"/>
    </location>
</feature>
<accession>A0A9P2TAD1</accession>
<evidence type="ECO:0000256" key="4">
    <source>
        <dbReference type="ARBA" id="ARBA00023136"/>
    </source>
</evidence>
<reference evidence="8 9" key="1">
    <citation type="journal article" date="2013" name="Genome Announc.">
        <title>Draft Genome Sequence of the Lignocellulose Decomposer Thermobifida fusca Strain TM51.</title>
        <authorList>
            <person name="Toth A."/>
            <person name="Barna T."/>
            <person name="Nagy I."/>
            <person name="Horvath B."/>
            <person name="Nagy I."/>
            <person name="Tancsics A."/>
            <person name="Kriszt B."/>
            <person name="Baka E."/>
            <person name="Fekete C."/>
            <person name="Kukolya J."/>
        </authorList>
    </citation>
    <scope>NUCLEOTIDE SEQUENCE [LARGE SCALE GENOMIC DNA]</scope>
    <source>
        <strain evidence="8 9">TM51</strain>
    </source>
</reference>
<sequence length="417" mass="42562">MVLKSYRPLLSVPYLVGLFVWSLIARLNIAALPIGITFLVADWTGSYALAGAVSTTLTIGAAVAGPLRGRSADRGRTDRLMALCGLCYGAGLLVIALLPASLWWAAFPLGLVTGLFTPPASQVARALWPRLTSGQTRTAMYAAESTFQELVFVLGPLLAAATVAVSGGKGAVLLVAALSIAGSFGFAWQIYRSGLAFPPQPGPASPTQRRRSLLLQPELTLLVVVCMLLIAGLASVDLVIVAWAREIGRPGVAGVLAAFWSIGSLVGGLVAGALAGPPRLSRRAFAAAAGTAMLIPLLPPVLELPSPWLLLPVLFVAGLAIAPTLAAATERIGEVAPSDRRAEAFGWMNTGITTGVAFSAPLSGWLVDVGGPALGVVGGAVIVLLSAFCTLAVGSGSPGEKTHPVADGPDSGNGTPQ</sequence>
<dbReference type="InterPro" id="IPR011701">
    <property type="entry name" value="MFS"/>
</dbReference>
<evidence type="ECO:0000313" key="8">
    <source>
        <dbReference type="EMBL" id="EOR70690.1"/>
    </source>
</evidence>
<evidence type="ECO:0000256" key="1">
    <source>
        <dbReference type="ARBA" id="ARBA00004651"/>
    </source>
</evidence>
<feature type="transmembrane region" description="Helical" evidence="6">
    <location>
        <begin position="250"/>
        <end position="272"/>
    </location>
</feature>
<feature type="region of interest" description="Disordered" evidence="5">
    <location>
        <begin position="396"/>
        <end position="417"/>
    </location>
</feature>
<dbReference type="Gene3D" id="1.20.1250.20">
    <property type="entry name" value="MFS general substrate transporter like domains"/>
    <property type="match status" value="1"/>
</dbReference>
<evidence type="ECO:0000256" key="6">
    <source>
        <dbReference type="SAM" id="Phobius"/>
    </source>
</evidence>
<feature type="transmembrane region" description="Helical" evidence="6">
    <location>
        <begin position="373"/>
        <end position="393"/>
    </location>
</feature>
<organism evidence="8 9">
    <name type="scientific">Thermobifida fusca TM51</name>
    <dbReference type="NCBI Taxonomy" id="1169414"/>
    <lineage>
        <taxon>Bacteria</taxon>
        <taxon>Bacillati</taxon>
        <taxon>Actinomycetota</taxon>
        <taxon>Actinomycetes</taxon>
        <taxon>Streptosporangiales</taxon>
        <taxon>Nocardiopsidaceae</taxon>
        <taxon>Thermobifida</taxon>
    </lineage>
</organism>
<feature type="transmembrane region" description="Helical" evidence="6">
    <location>
        <begin position="171"/>
        <end position="191"/>
    </location>
</feature>
<keyword evidence="2 6" id="KW-0812">Transmembrane</keyword>
<feature type="transmembrane region" description="Helical" evidence="6">
    <location>
        <begin position="149"/>
        <end position="165"/>
    </location>
</feature>
<dbReference type="PANTHER" id="PTHR23542">
    <property type="match status" value="1"/>
</dbReference>
<feature type="transmembrane region" description="Helical" evidence="6">
    <location>
        <begin position="308"/>
        <end position="326"/>
    </location>
</feature>
<feature type="transmembrane region" description="Helical" evidence="6">
    <location>
        <begin position="347"/>
        <end position="367"/>
    </location>
</feature>
<dbReference type="InterPro" id="IPR036259">
    <property type="entry name" value="MFS_trans_sf"/>
</dbReference>
<protein>
    <submittedName>
        <fullName evidence="8">Transporter</fullName>
    </submittedName>
</protein>
<evidence type="ECO:0000256" key="3">
    <source>
        <dbReference type="ARBA" id="ARBA00022989"/>
    </source>
</evidence>
<keyword evidence="9" id="KW-1185">Reference proteome</keyword>
<comment type="caution">
    <text evidence="8">The sequence shown here is derived from an EMBL/GenBank/DDBJ whole genome shotgun (WGS) entry which is preliminary data.</text>
</comment>
<feature type="transmembrane region" description="Helical" evidence="6">
    <location>
        <begin position="79"/>
        <end position="98"/>
    </location>
</feature>
<evidence type="ECO:0000259" key="7">
    <source>
        <dbReference type="PROSITE" id="PS50850"/>
    </source>
</evidence>
<feature type="transmembrane region" description="Helical" evidence="6">
    <location>
        <begin position="284"/>
        <end position="302"/>
    </location>
</feature>
<dbReference type="Proteomes" id="UP000014184">
    <property type="component" value="Unassembled WGS sequence"/>
</dbReference>
<evidence type="ECO:0000256" key="2">
    <source>
        <dbReference type="ARBA" id="ARBA00022692"/>
    </source>
</evidence>
<evidence type="ECO:0000256" key="5">
    <source>
        <dbReference type="SAM" id="MobiDB-lite"/>
    </source>
</evidence>
<dbReference type="InterPro" id="IPR020846">
    <property type="entry name" value="MFS_dom"/>
</dbReference>
<feature type="transmembrane region" description="Helical" evidence="6">
    <location>
        <begin position="219"/>
        <end position="244"/>
    </location>
</feature>
<dbReference type="SUPFAM" id="SSF103473">
    <property type="entry name" value="MFS general substrate transporter"/>
    <property type="match status" value="1"/>
</dbReference>
<dbReference type="AlphaFoldDB" id="A0A9P2TAD1"/>
<name>A0A9P2TAD1_THEFU</name>
<proteinExistence type="predicted"/>
<dbReference type="GO" id="GO:0005886">
    <property type="term" value="C:plasma membrane"/>
    <property type="evidence" value="ECO:0007669"/>
    <property type="project" value="UniProtKB-SubCell"/>
</dbReference>
<dbReference type="Pfam" id="PF07690">
    <property type="entry name" value="MFS_1"/>
    <property type="match status" value="1"/>
</dbReference>
<comment type="subcellular location">
    <subcellularLocation>
        <location evidence="1">Cell membrane</location>
        <topology evidence="1">Multi-pass membrane protein</topology>
    </subcellularLocation>
</comment>
<dbReference type="GO" id="GO:0022857">
    <property type="term" value="F:transmembrane transporter activity"/>
    <property type="evidence" value="ECO:0007669"/>
    <property type="project" value="InterPro"/>
</dbReference>
<keyword evidence="3 6" id="KW-1133">Transmembrane helix</keyword>
<feature type="transmembrane region" description="Helical" evidence="6">
    <location>
        <begin position="12"/>
        <end position="41"/>
    </location>
</feature>
<evidence type="ECO:0000313" key="9">
    <source>
        <dbReference type="Proteomes" id="UP000014184"/>
    </source>
</evidence>
<dbReference type="EMBL" id="AOSG01000061">
    <property type="protein sequence ID" value="EOR70690.1"/>
    <property type="molecule type" value="Genomic_DNA"/>
</dbReference>
<gene>
    <name evidence="8" type="ORF">TM51_11340</name>
</gene>
<feature type="domain" description="Major facilitator superfamily (MFS) profile" evidence="7">
    <location>
        <begin position="218"/>
        <end position="417"/>
    </location>
</feature>
<keyword evidence="4 6" id="KW-0472">Membrane</keyword>
<dbReference type="PANTHER" id="PTHR23542:SF1">
    <property type="entry name" value="MAJOR FACILITATOR SUPERFAMILY (MFS) PROFILE DOMAIN-CONTAINING PROTEIN"/>
    <property type="match status" value="1"/>
</dbReference>
<dbReference type="PROSITE" id="PS50850">
    <property type="entry name" value="MFS"/>
    <property type="match status" value="1"/>
</dbReference>